<protein>
    <submittedName>
        <fullName evidence="6">TlpA family protein disulfide reductase</fullName>
    </submittedName>
</protein>
<organism evidence="6 7">
    <name type="scientific">Sungkyunkwania multivorans</name>
    <dbReference type="NCBI Taxonomy" id="1173618"/>
    <lineage>
        <taxon>Bacteria</taxon>
        <taxon>Pseudomonadati</taxon>
        <taxon>Bacteroidota</taxon>
        <taxon>Flavobacteriia</taxon>
        <taxon>Flavobacteriales</taxon>
        <taxon>Flavobacteriaceae</taxon>
        <taxon>Sungkyunkwania</taxon>
    </lineage>
</organism>
<sequence>MKKAYLLGLIVAFFACKEEADVDYALFEGNVLNNKAKEVEIRGNDFEQSIAINEDGTFSDTLKIENDGYYNFRIGRESSKLYLTKGSDIDLNIDVQEFDESIVYTGLGAEENNFLAQKYLKGEMLKGGDQEFYSLSADAFKDKAKEIKNTFLDLLSKDTSLSDSFEATEQKSIEYDYLLHLNNYKSFHRYYARVEEVNLPENFLSDLDGFNYQDEETYKTFSNYRDLVKSHFSNRLVKLSEKYEGNYDKAFLELTASIPKGYIKQEYLNEMAFAFLNPNENLDAMYATFTENVTNPEYLKSYKEKYDKLKTLAKGASSPTFDFENYERGTTSLADLKGKYVYIDVWATWCGPCLREIPSLKKVETEYHDKNIEFVSISIDRKKDYEAWRKMVDDKELGGIQLMADNDWSSKFVKDYAIEGIPRFILIDTEGKIVTADAPRPSDPELKALFEELNI</sequence>
<evidence type="ECO:0000313" key="6">
    <source>
        <dbReference type="EMBL" id="MFD0861396.1"/>
    </source>
</evidence>
<dbReference type="PANTHER" id="PTHR42852">
    <property type="entry name" value="THIOL:DISULFIDE INTERCHANGE PROTEIN DSBE"/>
    <property type="match status" value="1"/>
</dbReference>
<dbReference type="InterPro" id="IPR013766">
    <property type="entry name" value="Thioredoxin_domain"/>
</dbReference>
<dbReference type="RefSeq" id="WP_386404332.1">
    <property type="nucleotide sequence ID" value="NZ_JBHTJH010000004.1"/>
</dbReference>
<dbReference type="PANTHER" id="PTHR42852:SF6">
    <property type="entry name" value="THIOL:DISULFIDE INTERCHANGE PROTEIN DSBE"/>
    <property type="match status" value="1"/>
</dbReference>
<evidence type="ECO:0000256" key="4">
    <source>
        <dbReference type="ARBA" id="ARBA00023284"/>
    </source>
</evidence>
<dbReference type="InterPro" id="IPR036249">
    <property type="entry name" value="Thioredoxin-like_sf"/>
</dbReference>
<comment type="subcellular location">
    <subcellularLocation>
        <location evidence="1">Cell envelope</location>
    </subcellularLocation>
</comment>
<reference evidence="7" key="1">
    <citation type="journal article" date="2019" name="Int. J. Syst. Evol. Microbiol.">
        <title>The Global Catalogue of Microorganisms (GCM) 10K type strain sequencing project: providing services to taxonomists for standard genome sequencing and annotation.</title>
        <authorList>
            <consortium name="The Broad Institute Genomics Platform"/>
            <consortium name="The Broad Institute Genome Sequencing Center for Infectious Disease"/>
            <person name="Wu L."/>
            <person name="Ma J."/>
        </authorList>
    </citation>
    <scope>NUCLEOTIDE SEQUENCE [LARGE SCALE GENOMIC DNA]</scope>
    <source>
        <strain evidence="7">CCUG 62952</strain>
    </source>
</reference>
<proteinExistence type="predicted"/>
<keyword evidence="4" id="KW-0676">Redox-active center</keyword>
<dbReference type="EMBL" id="JBHTJH010000004">
    <property type="protein sequence ID" value="MFD0861396.1"/>
    <property type="molecule type" value="Genomic_DNA"/>
</dbReference>
<evidence type="ECO:0000256" key="3">
    <source>
        <dbReference type="ARBA" id="ARBA00023157"/>
    </source>
</evidence>
<comment type="caution">
    <text evidence="6">The sequence shown here is derived from an EMBL/GenBank/DDBJ whole genome shotgun (WGS) entry which is preliminary data.</text>
</comment>
<gene>
    <name evidence="6" type="ORF">ACFQ1M_04190</name>
</gene>
<dbReference type="InterPro" id="IPR050553">
    <property type="entry name" value="Thioredoxin_ResA/DsbE_sf"/>
</dbReference>
<accession>A0ABW3CUF8</accession>
<dbReference type="Proteomes" id="UP001596978">
    <property type="component" value="Unassembled WGS sequence"/>
</dbReference>
<dbReference type="Gene3D" id="3.40.30.10">
    <property type="entry name" value="Glutaredoxin"/>
    <property type="match status" value="1"/>
</dbReference>
<dbReference type="PROSITE" id="PS51257">
    <property type="entry name" value="PROKAR_LIPOPROTEIN"/>
    <property type="match status" value="1"/>
</dbReference>
<evidence type="ECO:0000259" key="5">
    <source>
        <dbReference type="PROSITE" id="PS51352"/>
    </source>
</evidence>
<keyword evidence="7" id="KW-1185">Reference proteome</keyword>
<keyword evidence="3" id="KW-1015">Disulfide bond</keyword>
<name>A0ABW3CUF8_9FLAO</name>
<evidence type="ECO:0000256" key="2">
    <source>
        <dbReference type="ARBA" id="ARBA00022748"/>
    </source>
</evidence>
<dbReference type="SUPFAM" id="SSF52833">
    <property type="entry name" value="Thioredoxin-like"/>
    <property type="match status" value="1"/>
</dbReference>
<feature type="domain" description="Thioredoxin" evidence="5">
    <location>
        <begin position="312"/>
        <end position="455"/>
    </location>
</feature>
<keyword evidence="2" id="KW-0201">Cytochrome c-type biogenesis</keyword>
<evidence type="ECO:0000256" key="1">
    <source>
        <dbReference type="ARBA" id="ARBA00004196"/>
    </source>
</evidence>
<dbReference type="PROSITE" id="PS51352">
    <property type="entry name" value="THIOREDOXIN_2"/>
    <property type="match status" value="1"/>
</dbReference>
<dbReference type="InterPro" id="IPR013740">
    <property type="entry name" value="Redoxin"/>
</dbReference>
<dbReference type="CDD" id="cd02966">
    <property type="entry name" value="TlpA_like_family"/>
    <property type="match status" value="1"/>
</dbReference>
<evidence type="ECO:0000313" key="7">
    <source>
        <dbReference type="Proteomes" id="UP001596978"/>
    </source>
</evidence>
<dbReference type="Pfam" id="PF08534">
    <property type="entry name" value="Redoxin"/>
    <property type="match status" value="1"/>
</dbReference>